<keyword evidence="2" id="KW-0614">Plasmid</keyword>
<dbReference type="OrthoDB" id="7208981at2"/>
<evidence type="ECO:0000313" key="2">
    <source>
        <dbReference type="EMBL" id="ATI43691.1"/>
    </source>
</evidence>
<dbReference type="Proteomes" id="UP000219050">
    <property type="component" value="Plasmid pDY25-B"/>
</dbReference>
<dbReference type="Gene3D" id="3.30.1540.10">
    <property type="entry name" value="formyl-coa transferase, domain 3"/>
    <property type="match status" value="1"/>
</dbReference>
<name>A0A291M3Z4_9RHOB</name>
<feature type="region of interest" description="Disordered" evidence="1">
    <location>
        <begin position="321"/>
        <end position="360"/>
    </location>
</feature>
<organism evidence="2 3">
    <name type="scientific">Pacificitalea manganoxidans</name>
    <dbReference type="NCBI Taxonomy" id="1411902"/>
    <lineage>
        <taxon>Bacteria</taxon>
        <taxon>Pseudomonadati</taxon>
        <taxon>Pseudomonadota</taxon>
        <taxon>Alphaproteobacteria</taxon>
        <taxon>Rhodobacterales</taxon>
        <taxon>Paracoccaceae</taxon>
        <taxon>Pacificitalea</taxon>
    </lineage>
</organism>
<feature type="compositionally biased region" description="Polar residues" evidence="1">
    <location>
        <begin position="342"/>
        <end position="351"/>
    </location>
</feature>
<dbReference type="RefSeq" id="WP_097374421.1">
    <property type="nucleotide sequence ID" value="NZ_CP021406.1"/>
</dbReference>
<dbReference type="InterPro" id="IPR003673">
    <property type="entry name" value="CoA-Trfase_fam_III"/>
</dbReference>
<dbReference type="AlphaFoldDB" id="A0A291M3Z4"/>
<dbReference type="PANTHER" id="PTHR48228:SF5">
    <property type="entry name" value="ALPHA-METHYLACYL-COA RACEMASE"/>
    <property type="match status" value="1"/>
</dbReference>
<keyword evidence="3" id="KW-1185">Reference proteome</keyword>
<gene>
    <name evidence="2" type="ORF">CBW24_16170</name>
</gene>
<proteinExistence type="predicted"/>
<dbReference type="InterPro" id="IPR044855">
    <property type="entry name" value="CoA-Trfase_III_dom3_sf"/>
</dbReference>
<sequence>MTLGVLDGIRIIEVGAIGPVPFAGMLLSDMGADVIRVDRLTPSGLGMPQETRFNITGRGRPSIAVDLKSSEGREVFLELVAKADALIEGFRPGVMERLGIGPQETLAVNPKLVFGRMTGLGQTGPMSQTVGHDLNYLGLTGALSMIGPKDAAPSIPLNLVADLGGGALYLAVGVLGALLESGKSGKGQVVDCAMIDGITSLLASYYGSSAAGQWVHQRESNVLDGGAPFYCLYETADGRYISIAAIEPKFFAALCDGLEINLSDMPEQYDREGWPEMRRQFESVFATKTAAEWDSIMKDREACFGQVLSFEEARQHPHMKSRSVVVESDGIPQPAPAPRFSRTPSAIQASPSPDGADTDAILDAWGFDTQTRNKFRASGAFGSRK</sequence>
<dbReference type="InterPro" id="IPR023606">
    <property type="entry name" value="CoA-Trfase_III_dom_1_sf"/>
</dbReference>
<reference evidence="2 3" key="1">
    <citation type="submission" date="2017-05" db="EMBL/GenBank/DDBJ databases">
        <title>Comparative genomic and metabolic analysis of manganese-oxidizing mechanisms in Celeribater manganoxidans DY25T: its adaption to the environment of polymetallic nodule.</title>
        <authorList>
            <person name="Wang X."/>
        </authorList>
    </citation>
    <scope>NUCLEOTIDE SEQUENCE [LARGE SCALE GENOMIC DNA]</scope>
    <source>
        <strain evidence="2 3">DY25</strain>
        <plasmid evidence="3">pdy25-b</plasmid>
    </source>
</reference>
<geneLocation type="plasmid" evidence="3">
    <name>pdy25-b</name>
</geneLocation>
<dbReference type="InterPro" id="IPR050509">
    <property type="entry name" value="CoA-transferase_III"/>
</dbReference>
<accession>A0A291M3Z4</accession>
<dbReference type="SUPFAM" id="SSF89796">
    <property type="entry name" value="CoA-transferase family III (CaiB/BaiF)"/>
    <property type="match status" value="1"/>
</dbReference>
<protein>
    <submittedName>
        <fullName evidence="2">Carnitine dehydratase</fullName>
    </submittedName>
</protein>
<dbReference type="KEGG" id="cmag:CBW24_16170"/>
<dbReference type="EMBL" id="CP021406">
    <property type="protein sequence ID" value="ATI43691.1"/>
    <property type="molecule type" value="Genomic_DNA"/>
</dbReference>
<dbReference type="PANTHER" id="PTHR48228">
    <property type="entry name" value="SUCCINYL-COA--D-CITRAMALATE COA-TRANSFERASE"/>
    <property type="match status" value="1"/>
</dbReference>
<dbReference type="GO" id="GO:0003824">
    <property type="term" value="F:catalytic activity"/>
    <property type="evidence" value="ECO:0007669"/>
    <property type="project" value="InterPro"/>
</dbReference>
<evidence type="ECO:0000256" key="1">
    <source>
        <dbReference type="SAM" id="MobiDB-lite"/>
    </source>
</evidence>
<evidence type="ECO:0000313" key="3">
    <source>
        <dbReference type="Proteomes" id="UP000219050"/>
    </source>
</evidence>
<dbReference type="Pfam" id="PF02515">
    <property type="entry name" value="CoA_transf_3"/>
    <property type="match status" value="1"/>
</dbReference>
<dbReference type="Gene3D" id="3.40.50.10540">
    <property type="entry name" value="Crotonobetainyl-coa:carnitine coa-transferase, domain 1"/>
    <property type="match status" value="1"/>
</dbReference>